<dbReference type="VEuPathDB" id="FungiDB:SPBR_05292"/>
<dbReference type="HOGENOM" id="CLU_1251388_0_0_1"/>
<evidence type="ECO:0000256" key="1">
    <source>
        <dbReference type="SAM" id="MobiDB-lite"/>
    </source>
</evidence>
<feature type="transmembrane region" description="Helical" evidence="2">
    <location>
        <begin position="43"/>
        <end position="60"/>
    </location>
</feature>
<feature type="compositionally biased region" description="Pro residues" evidence="1">
    <location>
        <begin position="176"/>
        <end position="188"/>
    </location>
</feature>
<comment type="caution">
    <text evidence="3">The sequence shown here is derived from an EMBL/GenBank/DDBJ whole genome shotgun (WGS) entry which is preliminary data.</text>
</comment>
<dbReference type="AlphaFoldDB" id="A0A0C2F8I8"/>
<dbReference type="Proteomes" id="UP000031575">
    <property type="component" value="Unassembled WGS sequence"/>
</dbReference>
<name>A0A0C2F8I8_9PEZI</name>
<keyword evidence="2" id="KW-0812">Transmembrane</keyword>
<keyword evidence="4" id="KW-1185">Reference proteome</keyword>
<evidence type="ECO:0000313" key="4">
    <source>
        <dbReference type="Proteomes" id="UP000031575"/>
    </source>
</evidence>
<evidence type="ECO:0000256" key="2">
    <source>
        <dbReference type="SAM" id="Phobius"/>
    </source>
</evidence>
<feature type="region of interest" description="Disordered" evidence="1">
    <location>
        <begin position="115"/>
        <end position="221"/>
    </location>
</feature>
<organism evidence="3 4">
    <name type="scientific">Sporothrix brasiliensis 5110</name>
    <dbReference type="NCBI Taxonomy" id="1398154"/>
    <lineage>
        <taxon>Eukaryota</taxon>
        <taxon>Fungi</taxon>
        <taxon>Dikarya</taxon>
        <taxon>Ascomycota</taxon>
        <taxon>Pezizomycotina</taxon>
        <taxon>Sordariomycetes</taxon>
        <taxon>Sordariomycetidae</taxon>
        <taxon>Ophiostomatales</taxon>
        <taxon>Ophiostomataceae</taxon>
        <taxon>Sporothrix</taxon>
    </lineage>
</organism>
<gene>
    <name evidence="3" type="ORF">SPBR_05292</name>
</gene>
<feature type="compositionally biased region" description="Polar residues" evidence="1">
    <location>
        <begin position="204"/>
        <end position="221"/>
    </location>
</feature>
<dbReference type="RefSeq" id="XP_040615383.1">
    <property type="nucleotide sequence ID" value="XM_040763569.1"/>
</dbReference>
<sequence length="221" mass="23839">MMYEMIFFVAVYVFGYIMTVVMGTEHQDWLPAVFREGKPLKKLAPFILILGILASPSRVIDWKEKRAVAFSADVELGVGRAVVTNIEENLHNVELPPMMDEIALLIALPVSPPSSAGSTYSDDSSDSERLSLESMTRSRSTLSASPTPPTPTTSPIPLRVPPRARVRGNPRISAPIPAPAAEPAPAPAAAPIVDHVTVIDDENAQPTATEEQDQTGTAEWA</sequence>
<dbReference type="EMBL" id="AWTV01000010">
    <property type="protein sequence ID" value="KIH87373.1"/>
    <property type="molecule type" value="Genomic_DNA"/>
</dbReference>
<feature type="transmembrane region" description="Helical" evidence="2">
    <location>
        <begin position="5"/>
        <end position="23"/>
    </location>
</feature>
<protein>
    <submittedName>
        <fullName evidence="3">Uncharacterized protein</fullName>
    </submittedName>
</protein>
<dbReference type="OrthoDB" id="10378166at2759"/>
<accession>A0A0C2F8I8</accession>
<keyword evidence="2" id="KW-0472">Membrane</keyword>
<evidence type="ECO:0000313" key="3">
    <source>
        <dbReference type="EMBL" id="KIH87373.1"/>
    </source>
</evidence>
<keyword evidence="2" id="KW-1133">Transmembrane helix</keyword>
<feature type="compositionally biased region" description="Pro residues" evidence="1">
    <location>
        <begin position="146"/>
        <end position="160"/>
    </location>
</feature>
<dbReference type="GeneID" id="63678490"/>
<proteinExistence type="predicted"/>
<feature type="compositionally biased region" description="Low complexity" evidence="1">
    <location>
        <begin position="132"/>
        <end position="145"/>
    </location>
</feature>
<reference evidence="3 4" key="1">
    <citation type="journal article" date="2014" name="BMC Genomics">
        <title>Comparative genomics of the major fungal agents of human and animal Sporotrichosis: Sporothrix schenckii and Sporothrix brasiliensis.</title>
        <authorList>
            <person name="Teixeira M.M."/>
            <person name="de Almeida L.G."/>
            <person name="Kubitschek-Barreira P."/>
            <person name="Alves F.L."/>
            <person name="Kioshima E.S."/>
            <person name="Abadio A.K."/>
            <person name="Fernandes L."/>
            <person name="Derengowski L.S."/>
            <person name="Ferreira K.S."/>
            <person name="Souza R.C."/>
            <person name="Ruiz J.C."/>
            <person name="de Andrade N.C."/>
            <person name="Paes H.C."/>
            <person name="Nicola A.M."/>
            <person name="Albuquerque P."/>
            <person name="Gerber A.L."/>
            <person name="Martins V.P."/>
            <person name="Peconick L.D."/>
            <person name="Neto A.V."/>
            <person name="Chaucanez C.B."/>
            <person name="Silva P.A."/>
            <person name="Cunha O.L."/>
            <person name="de Oliveira F.F."/>
            <person name="dos Santos T.C."/>
            <person name="Barros A.L."/>
            <person name="Soares M.A."/>
            <person name="de Oliveira L.M."/>
            <person name="Marini M.M."/>
            <person name="Villalobos-Duno H."/>
            <person name="Cunha M.M."/>
            <person name="de Hoog S."/>
            <person name="da Silveira J.F."/>
            <person name="Henrissat B."/>
            <person name="Nino-Vega G.A."/>
            <person name="Cisalpino P.S."/>
            <person name="Mora-Montes H.M."/>
            <person name="Almeida S.R."/>
            <person name="Stajich J.E."/>
            <person name="Lopes-Bezerra L.M."/>
            <person name="Vasconcelos A.T."/>
            <person name="Felipe M.S."/>
        </authorList>
    </citation>
    <scope>NUCLEOTIDE SEQUENCE [LARGE SCALE GENOMIC DNA]</scope>
    <source>
        <strain evidence="3 4">5110</strain>
    </source>
</reference>